<dbReference type="GO" id="GO:0016787">
    <property type="term" value="F:hydrolase activity"/>
    <property type="evidence" value="ECO:0007669"/>
    <property type="project" value="UniProtKB-KW"/>
</dbReference>
<dbReference type="OrthoDB" id="9810135at2"/>
<protein>
    <recommendedName>
        <fullName evidence="5">UvrD-like helicase C-terminal domain-containing protein</fullName>
    </recommendedName>
</protein>
<dbReference type="Proteomes" id="UP000005709">
    <property type="component" value="Unassembled WGS sequence"/>
</dbReference>
<dbReference type="GO" id="GO:0003677">
    <property type="term" value="F:DNA binding"/>
    <property type="evidence" value="ECO:0007669"/>
    <property type="project" value="InterPro"/>
</dbReference>
<dbReference type="EMBL" id="ACYG01000009">
    <property type="protein sequence ID" value="EEV18614.1"/>
    <property type="molecule type" value="Genomic_DNA"/>
</dbReference>
<dbReference type="RefSeq" id="WP_005869674.1">
    <property type="nucleotide sequence ID" value="NZ_ACYG01000009.1"/>
</dbReference>
<keyword evidence="3" id="KW-0347">Helicase</keyword>
<sequence length="497" mass="55819">MPLFEVQSDDYGYVAAFSYDDVLKGAAEQARRLVEECGVRADDIAILCWKNEHVSALKEMLSEFCEVCSGSNKALRCSEQVNAVIQYAKFCVGGDEIYLRNAEAILGRRLKKIAADLHKNAQKTAEFIASALKLNFVDPDLLLFFETLAKFNSFSEYLFANDETEVFAKEESGIKIMTVHKSKGLQFPHVIVCDRIGGKDRGESSKLATDYDFTTHKWRIFYKFASRKSLDAEFAALMDENDRSAHEEDINKLYVAFTRAERSLIIVKRSESKIDQYNYSFFSPYAKKTKGAGVVEWLDIPDFQYGYVIPSSVKSEEKPPQKKVALVVGEPQGAQEKAGGGETEALSAIYFGEALHYALEMSEGFAADEILRGVSLAKGRYAKFLNDADFENIAARALGLSKNEEFLTLIKGAQAYKEMPIKSAEGELLRVDLACFRRDEILLFDYKSSEKYLAQNKAQVARYKSVIREFYPHARVCAFVLALEAASARLIEVNDEG</sequence>
<dbReference type="InterPro" id="IPR027417">
    <property type="entry name" value="P-loop_NTPase"/>
</dbReference>
<evidence type="ECO:0000256" key="3">
    <source>
        <dbReference type="ARBA" id="ARBA00022806"/>
    </source>
</evidence>
<dbReference type="STRING" id="824.CGRAC_0362"/>
<comment type="caution">
    <text evidence="6">The sequence shown here is derived from an EMBL/GenBank/DDBJ whole genome shotgun (WGS) entry which is preliminary data.</text>
</comment>
<keyword evidence="2" id="KW-0378">Hydrolase</keyword>
<evidence type="ECO:0000313" key="7">
    <source>
        <dbReference type="Proteomes" id="UP000005709"/>
    </source>
</evidence>
<dbReference type="InterPro" id="IPR014017">
    <property type="entry name" value="DNA_helicase_UvrD-like_C"/>
</dbReference>
<organism evidence="6 7">
    <name type="scientific">Campylobacter gracilis RM3268</name>
    <dbReference type="NCBI Taxonomy" id="553220"/>
    <lineage>
        <taxon>Bacteria</taxon>
        <taxon>Pseudomonadati</taxon>
        <taxon>Campylobacterota</taxon>
        <taxon>Epsilonproteobacteria</taxon>
        <taxon>Campylobacterales</taxon>
        <taxon>Campylobacteraceae</taxon>
        <taxon>Campylobacter</taxon>
    </lineage>
</organism>
<evidence type="ECO:0000313" key="6">
    <source>
        <dbReference type="EMBL" id="EEV18614.1"/>
    </source>
</evidence>
<evidence type="ECO:0000256" key="4">
    <source>
        <dbReference type="ARBA" id="ARBA00022840"/>
    </source>
</evidence>
<dbReference type="InterPro" id="IPR000212">
    <property type="entry name" value="DNA_helicase_UvrD/REP"/>
</dbReference>
<gene>
    <name evidence="6" type="ORF">CAMGR0001_2626</name>
</gene>
<dbReference type="PANTHER" id="PTHR11070">
    <property type="entry name" value="UVRD / RECB / PCRA DNA HELICASE FAMILY MEMBER"/>
    <property type="match status" value="1"/>
</dbReference>
<dbReference type="GO" id="GO:0000725">
    <property type="term" value="P:recombinational repair"/>
    <property type="evidence" value="ECO:0007669"/>
    <property type="project" value="TreeGrafter"/>
</dbReference>
<dbReference type="eggNOG" id="COG1074">
    <property type="taxonomic scope" value="Bacteria"/>
</dbReference>
<dbReference type="GO" id="GO:0005524">
    <property type="term" value="F:ATP binding"/>
    <property type="evidence" value="ECO:0007669"/>
    <property type="project" value="UniProtKB-KW"/>
</dbReference>
<proteinExistence type="predicted"/>
<reference evidence="6 7" key="1">
    <citation type="submission" date="2009-07" db="EMBL/GenBank/DDBJ databases">
        <authorList>
            <person name="Madupu R."/>
            <person name="Sebastian Y."/>
            <person name="Durkin A.S."/>
            <person name="Torralba M."/>
            <person name="Methe B."/>
            <person name="Sutton G.G."/>
            <person name="Strausberg R.L."/>
            <person name="Nelson K.E."/>
        </authorList>
    </citation>
    <scope>NUCLEOTIDE SEQUENCE [LARGE SCALE GENOMIC DNA]</scope>
    <source>
        <strain evidence="6 7">RM3268</strain>
    </source>
</reference>
<accession>C8PEY6</accession>
<dbReference type="GO" id="GO:0043138">
    <property type="term" value="F:3'-5' DNA helicase activity"/>
    <property type="evidence" value="ECO:0007669"/>
    <property type="project" value="TreeGrafter"/>
</dbReference>
<dbReference type="PANTHER" id="PTHR11070:SF67">
    <property type="entry name" value="DNA 3'-5' HELICASE"/>
    <property type="match status" value="1"/>
</dbReference>
<evidence type="ECO:0000259" key="5">
    <source>
        <dbReference type="Pfam" id="PF13361"/>
    </source>
</evidence>
<keyword evidence="7" id="KW-1185">Reference proteome</keyword>
<evidence type="ECO:0000256" key="1">
    <source>
        <dbReference type="ARBA" id="ARBA00022741"/>
    </source>
</evidence>
<keyword evidence="4" id="KW-0067">ATP-binding</keyword>
<feature type="domain" description="UvrD-like helicase C-terminal" evidence="5">
    <location>
        <begin position="148"/>
        <end position="268"/>
    </location>
</feature>
<dbReference type="SUPFAM" id="SSF52540">
    <property type="entry name" value="P-loop containing nucleoside triphosphate hydrolases"/>
    <property type="match status" value="1"/>
</dbReference>
<dbReference type="GO" id="GO:0005829">
    <property type="term" value="C:cytosol"/>
    <property type="evidence" value="ECO:0007669"/>
    <property type="project" value="TreeGrafter"/>
</dbReference>
<name>C8PEY6_9BACT</name>
<evidence type="ECO:0000256" key="2">
    <source>
        <dbReference type="ARBA" id="ARBA00022801"/>
    </source>
</evidence>
<dbReference type="Pfam" id="PF13361">
    <property type="entry name" value="UvrD_C"/>
    <property type="match status" value="1"/>
</dbReference>
<dbReference type="AlphaFoldDB" id="C8PEY6"/>
<keyword evidence="1" id="KW-0547">Nucleotide-binding</keyword>
<dbReference type="Gene3D" id="3.40.50.300">
    <property type="entry name" value="P-loop containing nucleotide triphosphate hydrolases"/>
    <property type="match status" value="1"/>
</dbReference>